<keyword evidence="1" id="KW-0732">Signal</keyword>
<feature type="signal peptide" evidence="1">
    <location>
        <begin position="1"/>
        <end position="22"/>
    </location>
</feature>
<reference evidence="2 3" key="1">
    <citation type="submission" date="2019-03" db="EMBL/GenBank/DDBJ databases">
        <title>Single cell metagenomics reveals metabolic interactions within the superorganism composed of flagellate Streblomastix strix and complex community of Bacteroidetes bacteria on its surface.</title>
        <authorList>
            <person name="Treitli S.C."/>
            <person name="Kolisko M."/>
            <person name="Husnik F."/>
            <person name="Keeling P."/>
            <person name="Hampl V."/>
        </authorList>
    </citation>
    <scope>NUCLEOTIDE SEQUENCE [LARGE SCALE GENOMIC DNA]</scope>
    <source>
        <strain evidence="2">ST1C</strain>
    </source>
</reference>
<gene>
    <name evidence="2" type="ORF">EZS28_056468</name>
</gene>
<dbReference type="Proteomes" id="UP000324800">
    <property type="component" value="Unassembled WGS sequence"/>
</dbReference>
<name>A0A5J4PMA1_9EUKA</name>
<comment type="caution">
    <text evidence="2">The sequence shown here is derived from an EMBL/GenBank/DDBJ whole genome shotgun (WGS) entry which is preliminary data.</text>
</comment>
<sequence>MTLWMFVSSGNVLQSLIVMAIARNLELDRSGNAKYPTVWNICRLFDYYRKTGLGEGRVLMRKAMALVAAFSGCRMTELAAMKDRTLNKRRIV</sequence>
<feature type="chain" id="PRO_5023825859" description="Tyr recombinase domain-containing protein" evidence="1">
    <location>
        <begin position="23"/>
        <end position="92"/>
    </location>
</feature>
<evidence type="ECO:0000313" key="3">
    <source>
        <dbReference type="Proteomes" id="UP000324800"/>
    </source>
</evidence>
<protein>
    <recommendedName>
        <fullName evidence="4">Tyr recombinase domain-containing protein</fullName>
    </recommendedName>
</protein>
<evidence type="ECO:0008006" key="4">
    <source>
        <dbReference type="Google" id="ProtNLM"/>
    </source>
</evidence>
<proteinExistence type="predicted"/>
<accession>A0A5J4PMA1</accession>
<dbReference type="EMBL" id="SNRW01050184">
    <property type="protein sequence ID" value="KAA6309639.1"/>
    <property type="molecule type" value="Genomic_DNA"/>
</dbReference>
<organism evidence="2 3">
    <name type="scientific">Streblomastix strix</name>
    <dbReference type="NCBI Taxonomy" id="222440"/>
    <lineage>
        <taxon>Eukaryota</taxon>
        <taxon>Metamonada</taxon>
        <taxon>Preaxostyla</taxon>
        <taxon>Oxymonadida</taxon>
        <taxon>Streblomastigidae</taxon>
        <taxon>Streblomastix</taxon>
    </lineage>
</organism>
<dbReference type="AlphaFoldDB" id="A0A5J4PMA1"/>
<feature type="non-terminal residue" evidence="2">
    <location>
        <position position="92"/>
    </location>
</feature>
<evidence type="ECO:0000256" key="1">
    <source>
        <dbReference type="SAM" id="SignalP"/>
    </source>
</evidence>
<evidence type="ECO:0000313" key="2">
    <source>
        <dbReference type="EMBL" id="KAA6309639.1"/>
    </source>
</evidence>